<name>A0A119W515_9BURK</name>
<evidence type="ECO:0000313" key="3">
    <source>
        <dbReference type="EMBL" id="KWA62685.1"/>
    </source>
</evidence>
<dbReference type="RefSeq" id="WP_060150057.1">
    <property type="nucleotide sequence ID" value="NZ_LPGD01000097.1"/>
</dbReference>
<evidence type="ECO:0000256" key="1">
    <source>
        <dbReference type="SAM" id="MobiDB-lite"/>
    </source>
</evidence>
<gene>
    <name evidence="3" type="ORF">WT44_13735</name>
</gene>
<feature type="domain" description="Anti-CBASS protein Acb1-like N-terminal" evidence="2">
    <location>
        <begin position="51"/>
        <end position="398"/>
    </location>
</feature>
<accession>A0A119W515</accession>
<feature type="compositionally biased region" description="Acidic residues" evidence="1">
    <location>
        <begin position="438"/>
        <end position="447"/>
    </location>
</feature>
<dbReference type="AlphaFoldDB" id="A0A119W515"/>
<dbReference type="NCBIfam" id="TIGR01555">
    <property type="entry name" value="phge_rel_HI1409"/>
    <property type="match status" value="1"/>
</dbReference>
<dbReference type="EMBL" id="LPHB01000040">
    <property type="protein sequence ID" value="KWA62685.1"/>
    <property type="molecule type" value="Genomic_DNA"/>
</dbReference>
<dbReference type="InterPro" id="IPR006445">
    <property type="entry name" value="Phage-assoc_HI1409"/>
</dbReference>
<dbReference type="Proteomes" id="UP000068603">
    <property type="component" value="Unassembled WGS sequence"/>
</dbReference>
<sequence length="474" mass="53494">MFEKLKTALRPRSARVRTGDALSNLVAGMMTSRDKRAHSKFRRDDIIDREELAAMYRHNWLARKIVDAPAEDMTREWLKLETGDEASKKKLEKAEKRYGLIARVGDNLKWGRLYGGSALYISIAGDDPLQPLRVDKIRKGSLLGFVVLDRWQLVPDVNLIQIDLTRPDYWRPARYRVANTSQAIHSSRLIFADGALLPWDELRRNQYWHDSVLQAVYDELRNDETVAGSTASMMFEAIVNVLQVDGLRDMLATDDGTERVRRRFELVALMKSFIGMTLLDKNDTYEQKTISFSGIDGVGAMFQQRVSGASDIPATRLFGQAPKGLNATGDSDIRNYYDGLKARQEQELRPQVETIYDVMSMSELGRRLDDLVIEFNPLWQLSEAEQAAAEKTRAETDKIYAVDIGLPIDRQIMTRLQANDTYQISDEDIDLAAQLNEPLEDDPDGDQPGESGAREPGSPTPPVPRPPEPPKPAG</sequence>
<evidence type="ECO:0000259" key="2">
    <source>
        <dbReference type="Pfam" id="PF06381"/>
    </source>
</evidence>
<organism evidence="3">
    <name type="scientific">Burkholderia stagnalis</name>
    <dbReference type="NCBI Taxonomy" id="1503054"/>
    <lineage>
        <taxon>Bacteria</taxon>
        <taxon>Pseudomonadati</taxon>
        <taxon>Pseudomonadota</taxon>
        <taxon>Betaproteobacteria</taxon>
        <taxon>Burkholderiales</taxon>
        <taxon>Burkholderiaceae</taxon>
        <taxon>Burkholderia</taxon>
        <taxon>Burkholderia cepacia complex</taxon>
    </lineage>
</organism>
<feature type="compositionally biased region" description="Pro residues" evidence="1">
    <location>
        <begin position="458"/>
        <end position="474"/>
    </location>
</feature>
<evidence type="ECO:0000313" key="4">
    <source>
        <dbReference type="Proteomes" id="UP000068603"/>
    </source>
</evidence>
<comment type="caution">
    <text evidence="3">The sequence shown here is derived from an EMBL/GenBank/DDBJ whole genome shotgun (WGS) entry which is preliminary data.</text>
</comment>
<dbReference type="Pfam" id="PF06381">
    <property type="entry name" value="Phage_portal_3"/>
    <property type="match status" value="1"/>
</dbReference>
<reference evidence="3 4" key="1">
    <citation type="submission" date="2015-11" db="EMBL/GenBank/DDBJ databases">
        <title>Expanding the genomic diversity of Burkholderia species for the development of highly accurate diagnostics.</title>
        <authorList>
            <person name="Sahl J."/>
            <person name="Keim P."/>
            <person name="Wagner D."/>
        </authorList>
    </citation>
    <scope>NUCLEOTIDE SEQUENCE [LARGE SCALE GENOMIC DNA]</scope>
    <source>
        <strain evidence="3 4">MSMB1960WGS</strain>
    </source>
</reference>
<dbReference type="InterPro" id="IPR024459">
    <property type="entry name" value="Acb1-like_N"/>
</dbReference>
<proteinExistence type="predicted"/>
<feature type="region of interest" description="Disordered" evidence="1">
    <location>
        <begin position="431"/>
        <end position="474"/>
    </location>
</feature>
<protein>
    <recommendedName>
        <fullName evidence="2">Anti-CBASS protein Acb1-like N-terminal domain-containing protein</fullName>
    </recommendedName>
</protein>